<accession>A0A387HJZ6</accession>
<name>A0A387HJZ6_9ACTN</name>
<reference evidence="2 3" key="1">
    <citation type="submission" date="2018-10" db="EMBL/GenBank/DDBJ databases">
        <title>Relationship between Morphology and Antimicrobial Activity in Streptomyces.</title>
        <authorList>
            <person name="Kang H.J."/>
            <person name="Kim S.B."/>
        </authorList>
    </citation>
    <scope>NUCLEOTIDE SEQUENCE [LARGE SCALE GENOMIC DNA]</scope>
    <source>
        <strain evidence="2 3">BH38</strain>
    </source>
</reference>
<dbReference type="Pfam" id="PF07811">
    <property type="entry name" value="TadE"/>
    <property type="match status" value="1"/>
</dbReference>
<proteinExistence type="predicted"/>
<gene>
    <name evidence="2" type="ORF">DWB77_03322</name>
</gene>
<dbReference type="InterPro" id="IPR012495">
    <property type="entry name" value="TadE-like_dom"/>
</dbReference>
<dbReference type="Proteomes" id="UP000271554">
    <property type="component" value="Chromosome"/>
</dbReference>
<organism evidence="2 3">
    <name type="scientific">Streptomyces hundungensis</name>
    <dbReference type="NCBI Taxonomy" id="1077946"/>
    <lineage>
        <taxon>Bacteria</taxon>
        <taxon>Bacillati</taxon>
        <taxon>Actinomycetota</taxon>
        <taxon>Actinomycetes</taxon>
        <taxon>Kitasatosporales</taxon>
        <taxon>Streptomycetaceae</taxon>
        <taxon>Streptomyces</taxon>
    </lineage>
</organism>
<keyword evidence="3" id="KW-1185">Reference proteome</keyword>
<sequence length="207" mass="21383">MRARAVRALRSGGAVAGGLAEAVRSRSAAAVRRRSAAAVRLRSGGAVCLRSAAVLRGRSVAAVRRRSAALSHRRSAVADRGLSTIEVVILAPVMILFILVLVAFGQLVDGRGAVDSAARDAARAGSIQKDLGTALSEAKTAAEADLADVCSGPVSVRQTSAGWTDAEFFTVEVSCRIRGLSMLGLDIPTTLTGTSTSPLDPFKRKTA</sequence>
<evidence type="ECO:0000313" key="2">
    <source>
        <dbReference type="EMBL" id="AYG81180.1"/>
    </source>
</evidence>
<dbReference type="KEGG" id="shun:DWB77_03322"/>
<evidence type="ECO:0000259" key="1">
    <source>
        <dbReference type="Pfam" id="PF07811"/>
    </source>
</evidence>
<dbReference type="EMBL" id="CP032698">
    <property type="protein sequence ID" value="AYG81180.1"/>
    <property type="molecule type" value="Genomic_DNA"/>
</dbReference>
<dbReference type="AlphaFoldDB" id="A0A387HJZ6"/>
<evidence type="ECO:0000313" key="3">
    <source>
        <dbReference type="Proteomes" id="UP000271554"/>
    </source>
</evidence>
<protein>
    <recommendedName>
        <fullName evidence="1">TadE-like domain-containing protein</fullName>
    </recommendedName>
</protein>
<feature type="domain" description="TadE-like" evidence="1">
    <location>
        <begin position="81"/>
        <end position="123"/>
    </location>
</feature>